<evidence type="ECO:0000313" key="6">
    <source>
        <dbReference type="Proteomes" id="UP000638986"/>
    </source>
</evidence>
<dbReference type="GeneID" id="300267997"/>
<dbReference type="AlphaFoldDB" id="A0A2X2CVA1"/>
<dbReference type="Proteomes" id="UP000626180">
    <property type="component" value="Unassembled WGS sequence"/>
</dbReference>
<reference evidence="1 5" key="2">
    <citation type="submission" date="2020-10" db="EMBL/GenBank/DDBJ databases">
        <title>Genome sequences of Pseudomonas isolates.</title>
        <authorList>
            <person name="Wessels L."/>
            <person name="Reich F."/>
            <person name="Hammerl J."/>
        </authorList>
    </citation>
    <scope>NUCLEOTIDE SEQUENCE [LARGE SCALE GENOMIC DNA]</scope>
    <source>
        <strain evidence="1 5">20-MO00624-0</strain>
    </source>
</reference>
<evidence type="ECO:0000313" key="5">
    <source>
        <dbReference type="Proteomes" id="UP000626180"/>
    </source>
</evidence>
<dbReference type="EMBL" id="JADMCD010000013">
    <property type="protein sequence ID" value="MBF8643053.1"/>
    <property type="molecule type" value="Genomic_DNA"/>
</dbReference>
<reference evidence="2 6" key="3">
    <citation type="submission" date="2020-11" db="EMBL/GenBank/DDBJ databases">
        <title>Enhanced detection system for hospital associated transmission using whole genome sequencing surveillance.</title>
        <authorList>
            <person name="Harrison L.H."/>
            <person name="Van Tyne D."/>
            <person name="Marsh J.W."/>
            <person name="Griffith M.P."/>
            <person name="Snyder D.J."/>
            <person name="Cooper V.S."/>
            <person name="Mustapha M."/>
        </authorList>
    </citation>
    <scope>NUCLEOTIDE SEQUENCE [LARGE SCALE GENOMIC DNA]</scope>
    <source>
        <strain evidence="2 6">PSB00013</strain>
    </source>
</reference>
<accession>A0A2X2CVA1</accession>
<organism evidence="3 4">
    <name type="scientific">Pseudomonas luteola</name>
    <dbReference type="NCBI Taxonomy" id="47886"/>
    <lineage>
        <taxon>Bacteria</taxon>
        <taxon>Pseudomonadati</taxon>
        <taxon>Pseudomonadota</taxon>
        <taxon>Gammaproteobacteria</taxon>
        <taxon>Pseudomonadales</taxon>
        <taxon>Pseudomonadaceae</taxon>
        <taxon>Pseudomonas</taxon>
    </lineage>
</organism>
<evidence type="ECO:0000313" key="4">
    <source>
        <dbReference type="Proteomes" id="UP000250443"/>
    </source>
</evidence>
<dbReference type="EMBL" id="UAUF01000013">
    <property type="protein sequence ID" value="SPZ09576.1"/>
    <property type="molecule type" value="Genomic_DNA"/>
</dbReference>
<reference evidence="3 4" key="1">
    <citation type="submission" date="2018-06" db="EMBL/GenBank/DDBJ databases">
        <authorList>
            <consortium name="Pathogen Informatics"/>
            <person name="Doyle S."/>
        </authorList>
    </citation>
    <scope>NUCLEOTIDE SEQUENCE [LARGE SCALE GENOMIC DNA]</scope>
    <source>
        <strain evidence="3 4">NCTC11842</strain>
    </source>
</reference>
<proteinExistence type="predicted"/>
<evidence type="ECO:0000313" key="2">
    <source>
        <dbReference type="EMBL" id="MBH3440839.1"/>
    </source>
</evidence>
<gene>
    <name evidence="2" type="ORF">I5Q09_19335</name>
    <name evidence="1" type="ORF">IRZ65_20490</name>
    <name evidence="3" type="ORF">NCTC11842_03151</name>
</gene>
<keyword evidence="5" id="KW-1185">Reference proteome</keyword>
<dbReference type="RefSeq" id="WP_010797770.1">
    <property type="nucleotide sequence ID" value="NZ_CP053063.1"/>
</dbReference>
<evidence type="ECO:0000313" key="1">
    <source>
        <dbReference type="EMBL" id="MBF8643053.1"/>
    </source>
</evidence>
<name>A0A2X2CVA1_PSELU</name>
<protein>
    <submittedName>
        <fullName evidence="3">Uncharacterized protein</fullName>
    </submittedName>
</protein>
<dbReference type="Proteomes" id="UP000250443">
    <property type="component" value="Unassembled WGS sequence"/>
</dbReference>
<dbReference type="EMBL" id="JADTXM010000014">
    <property type="protein sequence ID" value="MBH3440839.1"/>
    <property type="molecule type" value="Genomic_DNA"/>
</dbReference>
<evidence type="ECO:0000313" key="3">
    <source>
        <dbReference type="EMBL" id="SPZ09576.1"/>
    </source>
</evidence>
<sequence length="93" mass="10596">MSRHAWSLFGFQLIVPDSQLDLFACRTTRLHIVARQLELGGHADRTLCGSLLPAEPKFQPLARHWLRHSQLCPQCMERLEADKRGEVGTVSFL</sequence>
<dbReference type="Proteomes" id="UP000638986">
    <property type="component" value="Unassembled WGS sequence"/>
</dbReference>